<reference evidence="5" key="1">
    <citation type="journal article" date="2021" name="mSystems">
        <title>Bacteria and Archaea Synergistically Convert Glycine Betaine to Biogenic Methane in the Formosa Cold Seep of the South China Sea.</title>
        <authorList>
            <person name="Li L."/>
            <person name="Zhang W."/>
            <person name="Zhang S."/>
            <person name="Song L."/>
            <person name="Sun Q."/>
            <person name="Zhang H."/>
            <person name="Xiang H."/>
            <person name="Dong X."/>
        </authorList>
    </citation>
    <scope>NUCLEOTIDE SEQUENCE</scope>
    <source>
        <strain evidence="5">ZWT</strain>
    </source>
</reference>
<comment type="subunit">
    <text evidence="4">Homotetramer.</text>
</comment>
<dbReference type="Pfam" id="PF03418">
    <property type="entry name" value="Peptidase_A25"/>
    <property type="match status" value="2"/>
</dbReference>
<comment type="function">
    <text evidence="4">Initiates the rapid degradation of small, acid-soluble proteins during spore germination.</text>
</comment>
<protein>
    <recommendedName>
        <fullName evidence="4">Germination protease</fullName>
        <ecNumber evidence="4">3.4.24.78</ecNumber>
    </recommendedName>
    <alternativeName>
        <fullName evidence="4">GPR endopeptidase</fullName>
    </alternativeName>
    <alternativeName>
        <fullName evidence="4">Germination proteinase</fullName>
    </alternativeName>
    <alternativeName>
        <fullName evidence="4">Spore protease</fullName>
    </alternativeName>
</protein>
<comment type="caution">
    <text evidence="5">The sequence shown here is derived from an EMBL/GenBank/DDBJ whole genome shotgun (WGS) entry which is preliminary data.</text>
</comment>
<comment type="similarity">
    <text evidence="4">Belongs to the peptidase A25 family.</text>
</comment>
<dbReference type="HAMAP" id="MF_00626">
    <property type="entry name" value="Germination_prot"/>
    <property type="match status" value="1"/>
</dbReference>
<dbReference type="GO" id="GO:0006508">
    <property type="term" value="P:proteolysis"/>
    <property type="evidence" value="ECO:0007669"/>
    <property type="project" value="UniProtKB-UniRule"/>
</dbReference>
<reference evidence="5" key="2">
    <citation type="submission" date="2021-04" db="EMBL/GenBank/DDBJ databases">
        <authorList>
            <person name="Dong X."/>
        </authorList>
    </citation>
    <scope>NUCLEOTIDE SEQUENCE</scope>
    <source>
        <strain evidence="5">ZWT</strain>
    </source>
</reference>
<organism evidence="5 6">
    <name type="scientific">Oceanirhabdus seepicola</name>
    <dbReference type="NCBI Taxonomy" id="2828781"/>
    <lineage>
        <taxon>Bacteria</taxon>
        <taxon>Bacillati</taxon>
        <taxon>Bacillota</taxon>
        <taxon>Clostridia</taxon>
        <taxon>Eubacteriales</taxon>
        <taxon>Clostridiaceae</taxon>
        <taxon>Oceanirhabdus</taxon>
    </lineage>
</organism>
<evidence type="ECO:0000256" key="4">
    <source>
        <dbReference type="HAMAP-Rule" id="MF_00626"/>
    </source>
</evidence>
<evidence type="ECO:0000256" key="3">
    <source>
        <dbReference type="ARBA" id="ARBA00023145"/>
    </source>
</evidence>
<dbReference type="RefSeq" id="WP_250859867.1">
    <property type="nucleotide sequence ID" value="NZ_JAGSOJ010000002.1"/>
</dbReference>
<dbReference type="NCBIfam" id="TIGR01441">
    <property type="entry name" value="GPR"/>
    <property type="match status" value="1"/>
</dbReference>
<proteinExistence type="inferred from homology"/>
<keyword evidence="6" id="KW-1185">Reference proteome</keyword>
<feature type="chain" id="PRO_5039966609" description="Germination protease" evidence="4">
    <location>
        <begin position="8"/>
        <end position="324"/>
    </location>
</feature>
<dbReference type="AlphaFoldDB" id="A0A9J6P2D8"/>
<dbReference type="GO" id="GO:0009847">
    <property type="term" value="P:spore germination"/>
    <property type="evidence" value="ECO:0007669"/>
    <property type="project" value="UniProtKB-UniRule"/>
</dbReference>
<evidence type="ECO:0000256" key="1">
    <source>
        <dbReference type="ARBA" id="ARBA00022670"/>
    </source>
</evidence>
<keyword evidence="3 4" id="KW-0865">Zymogen</keyword>
<sequence length="324" mass="35395">MINIRTDLALEAKELYSEKTTSRLEGVNVNEFEEEDIKITEVKITNQAGEKAMGKPKGTYITMEIPPFVQYDGEAMEEAAQVLAKQLEPLVKVEKNQTVLVVGLGNWNIVSDAVGPKVVEKIMITRHLMQLVPDEIDENIRPVCGISPGVLGLTGMETGEILKGIVEKIKPSLVVAIDALASRKMHRVNRTIQISNTGISPGGGIGNNRMKINEEALGVPVIAIGVPTVVHAATIAYDTINLVLNQIKEFSKAEENFYSFLGNIGDAEKERMIKDILNPYVGNLMVTPKDVDMTIESMAKIIANGLNISLQPALTLDDINTYLS</sequence>
<dbReference type="EMBL" id="JAGSOJ010000002">
    <property type="protein sequence ID" value="MCM1990775.1"/>
    <property type="molecule type" value="Genomic_DNA"/>
</dbReference>
<name>A0A9J6P2D8_9CLOT</name>
<comment type="catalytic activity">
    <reaction evidence="4">
        <text>Endopeptidase action with P4 Glu or Asp, P1 preferably Glu &gt; Asp, P1' hydrophobic and P2' Ala.</text>
        <dbReference type="EC" id="3.4.24.78"/>
    </reaction>
</comment>
<keyword evidence="2 4" id="KW-0378">Hydrolase</keyword>
<dbReference type="GO" id="GO:0004222">
    <property type="term" value="F:metalloendopeptidase activity"/>
    <property type="evidence" value="ECO:0007669"/>
    <property type="project" value="UniProtKB-UniRule"/>
</dbReference>
<keyword evidence="1 4" id="KW-0645">Protease</keyword>
<dbReference type="PIRSF" id="PIRSF019549">
    <property type="entry name" value="Peptidase_A25"/>
    <property type="match status" value="1"/>
</dbReference>
<comment type="PTM">
    <text evidence="4">Autoproteolytically processed. The inactive tetrameric zymogen termed p46 autoprocesses to a smaller form termed p41, which is active only during spore germination.</text>
</comment>
<dbReference type="InterPro" id="IPR005080">
    <property type="entry name" value="Peptidase_A25"/>
</dbReference>
<gene>
    <name evidence="4" type="primary">gpr</name>
    <name evidence="5" type="ORF">KDK92_13675</name>
</gene>
<dbReference type="InterPro" id="IPR023430">
    <property type="entry name" value="Pept_HybD-like_dom_sf"/>
</dbReference>
<dbReference type="EC" id="3.4.24.78" evidence="4"/>
<feature type="propeptide" id="PRO_5039966610" evidence="4">
    <location>
        <begin position="1"/>
        <end position="7"/>
    </location>
</feature>
<evidence type="ECO:0000313" key="5">
    <source>
        <dbReference type="EMBL" id="MCM1990775.1"/>
    </source>
</evidence>
<evidence type="ECO:0000256" key="2">
    <source>
        <dbReference type="ARBA" id="ARBA00022801"/>
    </source>
</evidence>
<dbReference type="SUPFAM" id="SSF53163">
    <property type="entry name" value="HybD-like"/>
    <property type="match status" value="1"/>
</dbReference>
<accession>A0A9J6P2D8</accession>
<dbReference type="Proteomes" id="UP001056429">
    <property type="component" value="Unassembled WGS sequence"/>
</dbReference>
<evidence type="ECO:0000313" key="6">
    <source>
        <dbReference type="Proteomes" id="UP001056429"/>
    </source>
</evidence>
<dbReference type="Gene3D" id="3.40.50.1450">
    <property type="entry name" value="HybD-like"/>
    <property type="match status" value="1"/>
</dbReference>